<evidence type="ECO:0000313" key="3">
    <source>
        <dbReference type="Proteomes" id="UP000248405"/>
    </source>
</evidence>
<proteinExistence type="predicted"/>
<dbReference type="GeneID" id="37212711"/>
<sequence length="149" mass="15545">MPEEQGGTEKPAVTVDNFDLHPPQERDKASQVNGGQPGSHLSVPVTGRRDQKSQPNGSSTGFCTGGAPSVKTGALADHRPGVAIIILITMHIVAIETPGQPGDKARKAQTRHVVDAEPGTLSLQSSSKRQSDCSMTAVINPANAGYQGR</sequence>
<feature type="compositionally biased region" description="Basic and acidic residues" evidence="1">
    <location>
        <begin position="18"/>
        <end position="29"/>
    </location>
</feature>
<protein>
    <submittedName>
        <fullName evidence="2">Uncharacterized protein</fullName>
    </submittedName>
</protein>
<feature type="region of interest" description="Disordered" evidence="1">
    <location>
        <begin position="1"/>
        <end position="74"/>
    </location>
</feature>
<dbReference type="OrthoDB" id="10368093at2759"/>
<gene>
    <name evidence="2" type="ORF">BO88DRAFT_413333</name>
</gene>
<dbReference type="Proteomes" id="UP000248405">
    <property type="component" value="Unassembled WGS sequence"/>
</dbReference>
<keyword evidence="3" id="KW-1185">Reference proteome</keyword>
<dbReference type="EMBL" id="KZ821619">
    <property type="protein sequence ID" value="PYH71162.1"/>
    <property type="molecule type" value="Genomic_DNA"/>
</dbReference>
<feature type="compositionally biased region" description="Polar residues" evidence="1">
    <location>
        <begin position="53"/>
        <end position="62"/>
    </location>
</feature>
<dbReference type="AlphaFoldDB" id="A0A319CSD4"/>
<name>A0A319CSD4_ASPVC</name>
<reference evidence="2" key="1">
    <citation type="submission" date="2016-12" db="EMBL/GenBank/DDBJ databases">
        <title>The genomes of Aspergillus section Nigri reveals drivers in fungal speciation.</title>
        <authorList>
            <consortium name="DOE Joint Genome Institute"/>
            <person name="Vesth T.C."/>
            <person name="Nybo J."/>
            <person name="Theobald S."/>
            <person name="Brandl J."/>
            <person name="Frisvad J.C."/>
            <person name="Nielsen K.F."/>
            <person name="Lyhne E.K."/>
            <person name="Kogle M.E."/>
            <person name="Kuo A."/>
            <person name="Riley R."/>
            <person name="Clum A."/>
            <person name="Nolan M."/>
            <person name="Lipzen A."/>
            <person name="Salamov A."/>
            <person name="Henrissat B."/>
            <person name="Wiebenga A."/>
            <person name="De Vries R.P."/>
            <person name="Grigoriev I.V."/>
            <person name="Mortensen U.H."/>
            <person name="Andersen M.R."/>
            <person name="Baker S.E."/>
        </authorList>
    </citation>
    <scope>NUCLEOTIDE SEQUENCE [LARGE SCALE GENOMIC DNA]</scope>
    <source>
        <strain evidence="2">CBS 113365</strain>
    </source>
</reference>
<evidence type="ECO:0000313" key="2">
    <source>
        <dbReference type="EMBL" id="PYH71162.1"/>
    </source>
</evidence>
<dbReference type="RefSeq" id="XP_025564956.1">
    <property type="nucleotide sequence ID" value="XM_025708119.1"/>
</dbReference>
<organism evidence="2 3">
    <name type="scientific">Aspergillus vadensis (strain CBS 113365 / IMI 142717 / IBT 24658)</name>
    <dbReference type="NCBI Taxonomy" id="1448311"/>
    <lineage>
        <taxon>Eukaryota</taxon>
        <taxon>Fungi</taxon>
        <taxon>Dikarya</taxon>
        <taxon>Ascomycota</taxon>
        <taxon>Pezizomycotina</taxon>
        <taxon>Eurotiomycetes</taxon>
        <taxon>Eurotiomycetidae</taxon>
        <taxon>Eurotiales</taxon>
        <taxon>Aspergillaceae</taxon>
        <taxon>Aspergillus</taxon>
        <taxon>Aspergillus subgen. Circumdati</taxon>
    </lineage>
</organism>
<accession>A0A319CSD4</accession>
<evidence type="ECO:0000256" key="1">
    <source>
        <dbReference type="SAM" id="MobiDB-lite"/>
    </source>
</evidence>